<dbReference type="Pfam" id="PF05380">
    <property type="entry name" value="Peptidase_A17"/>
    <property type="match status" value="1"/>
</dbReference>
<dbReference type="Proteomes" id="UP000069940">
    <property type="component" value="Unassembled WGS sequence"/>
</dbReference>
<proteinExistence type="predicted"/>
<dbReference type="InterPro" id="IPR036397">
    <property type="entry name" value="RNaseH_sf"/>
</dbReference>
<dbReference type="EnsemblMetazoa" id="AALFPA23_004297.R5168">
    <property type="protein sequence ID" value="AALFPA23_004297.P5168"/>
    <property type="gene ID" value="AALFPA23_004297"/>
</dbReference>
<name>A0ABM1XZG7_AEDAL</name>
<feature type="domain" description="Integrase catalytic" evidence="1">
    <location>
        <begin position="436"/>
        <end position="625"/>
    </location>
</feature>
<dbReference type="InterPro" id="IPR012337">
    <property type="entry name" value="RNaseH-like_sf"/>
</dbReference>
<evidence type="ECO:0000313" key="3">
    <source>
        <dbReference type="Proteomes" id="UP000069940"/>
    </source>
</evidence>
<organism evidence="2 3">
    <name type="scientific">Aedes albopictus</name>
    <name type="common">Asian tiger mosquito</name>
    <name type="synonym">Stegomyia albopicta</name>
    <dbReference type="NCBI Taxonomy" id="7160"/>
    <lineage>
        <taxon>Eukaryota</taxon>
        <taxon>Metazoa</taxon>
        <taxon>Ecdysozoa</taxon>
        <taxon>Arthropoda</taxon>
        <taxon>Hexapoda</taxon>
        <taxon>Insecta</taxon>
        <taxon>Pterygota</taxon>
        <taxon>Neoptera</taxon>
        <taxon>Endopterygota</taxon>
        <taxon>Diptera</taxon>
        <taxon>Nematocera</taxon>
        <taxon>Culicoidea</taxon>
        <taxon>Culicidae</taxon>
        <taxon>Culicinae</taxon>
        <taxon>Aedini</taxon>
        <taxon>Aedes</taxon>
        <taxon>Stegomyia</taxon>
    </lineage>
</organism>
<dbReference type="SUPFAM" id="SSF53098">
    <property type="entry name" value="Ribonuclease H-like"/>
    <property type="match status" value="1"/>
</dbReference>
<sequence length="1458" mass="168297">MSIYDPLGLISNFTIHGRILLQKWHKESSDWDSQLPDSLSNFWNSWIDMLKLVTHFKIPRCMTLKNALFYELHMFGDASENAFAAVVYLRSVTANGTDVNIVSAKARVSPNKMLSIPRLELQAAILGIRLLNTVKKELRISISKCVMWSDSQTVLAWINSQHRRYKQFVAHRVAEILETTSMDQWRYIKSSLNPADEGTKIKKGASLWLNGPSFLRKSESYWPNWTVSMETDEELRNYVNIHQRIHPYSFIQDDYFSDWWRLVKRTLIIKKFTDWIKNKTDFDRSTNYDDVKWVENAIFKKAQWDCFAEEVTLLKEGKEIEKSSNLRKLSPMLDNHGVLRARGRLEHARSIPESARKPIILPYEHNISFLIVKTYHERYLHQNDNVVIAAILQKFWIIKQRSLLKKVKKYCQECIIANAKPVPPMMAPLPDYRTESFLYPFTHTGVDYFGPFEVAVKRSREKRWGVIFTCMSSRAVHIEMAEKLDTDSFIVCLRNFQNRRGKIKHLYSDNGTNFVGADNELKELIVNIDKRMRNGDAAALALKWTFNPPAASHFGGVWERLIKIIKLSLYKMLKQYGSRLPRPAILRSALIQVEFILNSRPLTHIPVEDIDDEIMTPFHILIGRAGEYVPPYDPTAIHLEKHHWKKVQNYGKYFWDRWTKEYLPLLLKRNKWTNQIEPIKVDDIVVITDDKAPPGTWLKGRVISVRMAKDGQVRSAEIKTSKGIYERPAVKVAVLDVRKIQKPKPSLETNDDLFQQTQNFQGSHDTIPLSEPKKLDSPDLIPNQDDHEEMCNLRSNKTIRTKNPSNFISFMLLVYMFTLIFGFETRGLIAFDCANPEVNMTSYSLLDVASCIPQKSNLSSTEITIQVLQRNVKSLTKVLQCKVIIRRSIRHCGAFSHTSDYQYGYSYIVKEFNSEECTKVHALGIVSLTHDRQINELKLNSTTRGETLIVGSVTGNSCNGGTYSTPFYTWTGALVYYEYEIALYDYIANIDLENDQIYLKNGLMCSYSIGTCLDSEEGYLTWNVDLNQSCETTEFEVIYEGLVNKTTSLEGNIKQTHSVVYSTISEKQVFSIKTREDTRICGYNGFTTDHPRILIIETESIRSPFTRKANSGKNLDLFTYFNSKITLVESYIGQSLNDIYNMVMAEMCKLDKVLLETKLTLARLNPNEFVSSIMKRNGYTAVVAGEVLHVLECKPVYITPRFTEQCYQEIPVFYNNVSMFLAPVTRVLQTLGTEIECTPLLPAKFKFGSRWYTTDGRLRETTAPSKLSTDIVTSWSYTPLPNLMESGVYDSNSLVKMRNMIYEQGERRVASSVVYKILAGQNPNTQGFRFDALLSEKIIDGAIHKYWNKVLSWSTWLGNTTSTFIGIYLFARGLKFIVDTIIHSQILYDIYGFSWKLIASFWDSLTNFLSHKNNRRETVNKMENNRCSEENQQPNNETEETEMNLYRGNVYPKFNTNV</sequence>
<dbReference type="InterPro" id="IPR040676">
    <property type="entry name" value="DUF5641"/>
</dbReference>
<dbReference type="Pfam" id="PF24664">
    <property type="entry name" value="Monjiviricetes_fusion"/>
    <property type="match status" value="1"/>
</dbReference>
<dbReference type="GeneID" id="134284548"/>
<dbReference type="InterPro" id="IPR008042">
    <property type="entry name" value="Retrotrans_Pao"/>
</dbReference>
<reference evidence="2" key="2">
    <citation type="submission" date="2025-05" db="UniProtKB">
        <authorList>
            <consortium name="EnsemblMetazoa"/>
        </authorList>
    </citation>
    <scope>IDENTIFICATION</scope>
    <source>
        <strain evidence="2">Foshan</strain>
    </source>
</reference>
<protein>
    <recommendedName>
        <fullName evidence="1">Integrase catalytic domain-containing protein</fullName>
    </recommendedName>
</protein>
<evidence type="ECO:0000313" key="2">
    <source>
        <dbReference type="EnsemblMetazoa" id="AALFPA23_004297.P5168"/>
    </source>
</evidence>
<dbReference type="Pfam" id="PF18701">
    <property type="entry name" value="DUF5641"/>
    <property type="match status" value="1"/>
</dbReference>
<evidence type="ECO:0000259" key="1">
    <source>
        <dbReference type="PROSITE" id="PS50994"/>
    </source>
</evidence>
<dbReference type="PROSITE" id="PS50994">
    <property type="entry name" value="INTEGRASE"/>
    <property type="match status" value="1"/>
</dbReference>
<keyword evidence="3" id="KW-1185">Reference proteome</keyword>
<dbReference type="PANTHER" id="PTHR47331">
    <property type="entry name" value="PHD-TYPE DOMAIN-CONTAINING PROTEIN"/>
    <property type="match status" value="1"/>
</dbReference>
<dbReference type="RefSeq" id="XP_062699513.1">
    <property type="nucleotide sequence ID" value="XM_062843529.1"/>
</dbReference>
<dbReference type="InterPro" id="IPR001584">
    <property type="entry name" value="Integrase_cat-core"/>
</dbReference>
<reference evidence="3" key="1">
    <citation type="journal article" date="2015" name="Proc. Natl. Acad. Sci. U.S.A.">
        <title>Genome sequence of the Asian Tiger mosquito, Aedes albopictus, reveals insights into its biology, genetics, and evolution.</title>
        <authorList>
            <person name="Chen X.G."/>
            <person name="Jiang X."/>
            <person name="Gu J."/>
            <person name="Xu M."/>
            <person name="Wu Y."/>
            <person name="Deng Y."/>
            <person name="Zhang C."/>
            <person name="Bonizzoni M."/>
            <person name="Dermauw W."/>
            <person name="Vontas J."/>
            <person name="Armbruster P."/>
            <person name="Huang X."/>
            <person name="Yang Y."/>
            <person name="Zhang H."/>
            <person name="He W."/>
            <person name="Peng H."/>
            <person name="Liu Y."/>
            <person name="Wu K."/>
            <person name="Chen J."/>
            <person name="Lirakis M."/>
            <person name="Topalis P."/>
            <person name="Van Leeuwen T."/>
            <person name="Hall A.B."/>
            <person name="Jiang X."/>
            <person name="Thorpe C."/>
            <person name="Mueller R.L."/>
            <person name="Sun C."/>
            <person name="Waterhouse R.M."/>
            <person name="Yan G."/>
            <person name="Tu Z.J."/>
            <person name="Fang X."/>
            <person name="James A.A."/>
        </authorList>
    </citation>
    <scope>NUCLEOTIDE SEQUENCE [LARGE SCALE GENOMIC DNA]</scope>
    <source>
        <strain evidence="3">Foshan</strain>
    </source>
</reference>
<dbReference type="Gene3D" id="3.30.420.10">
    <property type="entry name" value="Ribonuclease H-like superfamily/Ribonuclease H"/>
    <property type="match status" value="1"/>
</dbReference>
<accession>A0ABM1XZG7</accession>